<dbReference type="InterPro" id="IPR011043">
    <property type="entry name" value="Gal_Oxase/kelch_b-propeller"/>
</dbReference>
<dbReference type="InterPro" id="IPR001810">
    <property type="entry name" value="F-box_dom"/>
</dbReference>
<dbReference type="Gene3D" id="1.20.1280.50">
    <property type="match status" value="1"/>
</dbReference>
<evidence type="ECO:0000313" key="3">
    <source>
        <dbReference type="Proteomes" id="UP000824469"/>
    </source>
</evidence>
<dbReference type="Pfam" id="PF00646">
    <property type="entry name" value="F-box"/>
    <property type="match status" value="1"/>
</dbReference>
<dbReference type="OMA" id="HIREGMP"/>
<feature type="domain" description="F-box" evidence="1">
    <location>
        <begin position="9"/>
        <end position="54"/>
    </location>
</feature>
<dbReference type="PANTHER" id="PTHR31672">
    <property type="entry name" value="BNACNNG10540D PROTEIN"/>
    <property type="match status" value="1"/>
</dbReference>
<sequence length="364" mass="41427">MGELKMFRKTMLSDLPEHLTERIMEFLPVECFFGFRTVCHTWNTLLSSEHFNSIARNNQPNLIFCSSNTQLPSLIYSFSSNTRRTISFSFVADNKGINFRGSASELLLLDIPNRHWFCYSLPILYVCNPLRKTCVRLPAMVCVSSIMAKAILPAGDNTDDYDVMIVGRSSSDSVMVEVYNSMTKSWKVAGTIPDELNLVIRNENMFSCQGCLFCMTSSGGRVMVYNIEHGSTTIVAIPPVADWARLVCCKSRVFMVGATEENHNLKGIIMWELVLKEGKDYFWQEMGRMPESVCDGFKRSSRCNWFECAGVGDTICFRAHESVEVVVYDINTNSWNWLPQFPADFRYVSMRCLPLQTMPNANFS</sequence>
<accession>A0AA38F8I9</accession>
<dbReference type="Pfam" id="PF03478">
    <property type="entry name" value="Beta-prop_KIB1-4"/>
    <property type="match status" value="1"/>
</dbReference>
<dbReference type="SUPFAM" id="SSF50965">
    <property type="entry name" value="Galactose oxidase, central domain"/>
    <property type="match status" value="1"/>
</dbReference>
<gene>
    <name evidence="2" type="ORF">KI387_042488</name>
</gene>
<dbReference type="PROSITE" id="PS50181">
    <property type="entry name" value="FBOX"/>
    <property type="match status" value="1"/>
</dbReference>
<protein>
    <recommendedName>
        <fullName evidence="1">F-box domain-containing protein</fullName>
    </recommendedName>
</protein>
<dbReference type="InterPro" id="IPR005174">
    <property type="entry name" value="KIB1-4_b-propeller"/>
</dbReference>
<dbReference type="Gene3D" id="2.120.10.80">
    <property type="entry name" value="Kelch-type beta propeller"/>
    <property type="match status" value="1"/>
</dbReference>
<keyword evidence="3" id="KW-1185">Reference proteome</keyword>
<dbReference type="InterPro" id="IPR036047">
    <property type="entry name" value="F-box-like_dom_sf"/>
</dbReference>
<dbReference type="Proteomes" id="UP000824469">
    <property type="component" value="Unassembled WGS sequence"/>
</dbReference>
<dbReference type="EMBL" id="JAHRHJ020003177">
    <property type="protein sequence ID" value="KAH9292332.1"/>
    <property type="molecule type" value="Genomic_DNA"/>
</dbReference>
<organism evidence="2 3">
    <name type="scientific">Taxus chinensis</name>
    <name type="common">Chinese yew</name>
    <name type="synonym">Taxus wallichiana var. chinensis</name>
    <dbReference type="NCBI Taxonomy" id="29808"/>
    <lineage>
        <taxon>Eukaryota</taxon>
        <taxon>Viridiplantae</taxon>
        <taxon>Streptophyta</taxon>
        <taxon>Embryophyta</taxon>
        <taxon>Tracheophyta</taxon>
        <taxon>Spermatophyta</taxon>
        <taxon>Pinopsida</taxon>
        <taxon>Pinidae</taxon>
        <taxon>Conifers II</taxon>
        <taxon>Cupressales</taxon>
        <taxon>Taxaceae</taxon>
        <taxon>Taxus</taxon>
    </lineage>
</organism>
<comment type="caution">
    <text evidence="2">The sequence shown here is derived from an EMBL/GenBank/DDBJ whole genome shotgun (WGS) entry which is preliminary data.</text>
</comment>
<dbReference type="InterPro" id="IPR015915">
    <property type="entry name" value="Kelch-typ_b-propeller"/>
</dbReference>
<name>A0AA38F8I9_TAXCH</name>
<evidence type="ECO:0000259" key="1">
    <source>
        <dbReference type="PROSITE" id="PS50181"/>
    </source>
</evidence>
<reference evidence="2 3" key="1">
    <citation type="journal article" date="2021" name="Nat. Plants">
        <title>The Taxus genome provides insights into paclitaxel biosynthesis.</title>
        <authorList>
            <person name="Xiong X."/>
            <person name="Gou J."/>
            <person name="Liao Q."/>
            <person name="Li Y."/>
            <person name="Zhou Q."/>
            <person name="Bi G."/>
            <person name="Li C."/>
            <person name="Du R."/>
            <person name="Wang X."/>
            <person name="Sun T."/>
            <person name="Guo L."/>
            <person name="Liang H."/>
            <person name="Lu P."/>
            <person name="Wu Y."/>
            <person name="Zhang Z."/>
            <person name="Ro D.K."/>
            <person name="Shang Y."/>
            <person name="Huang S."/>
            <person name="Yan J."/>
        </authorList>
    </citation>
    <scope>NUCLEOTIDE SEQUENCE [LARGE SCALE GENOMIC DNA]</scope>
    <source>
        <strain evidence="2">Ta-2019</strain>
    </source>
</reference>
<dbReference type="SUPFAM" id="SSF81383">
    <property type="entry name" value="F-box domain"/>
    <property type="match status" value="1"/>
</dbReference>
<dbReference type="PANTHER" id="PTHR31672:SF2">
    <property type="entry name" value="F-BOX DOMAIN-CONTAINING PROTEIN"/>
    <property type="match status" value="1"/>
</dbReference>
<proteinExistence type="predicted"/>
<evidence type="ECO:0000313" key="2">
    <source>
        <dbReference type="EMBL" id="KAH9292332.1"/>
    </source>
</evidence>
<dbReference type="InterPro" id="IPR050796">
    <property type="entry name" value="SCF_F-box_component"/>
</dbReference>
<dbReference type="AlphaFoldDB" id="A0AA38F8I9"/>
<dbReference type="SMART" id="SM00256">
    <property type="entry name" value="FBOX"/>
    <property type="match status" value="1"/>
</dbReference>